<evidence type="ECO:0000256" key="1">
    <source>
        <dbReference type="ARBA" id="ARBA00022617"/>
    </source>
</evidence>
<proteinExistence type="predicted"/>
<reference evidence="6 7" key="1">
    <citation type="journal article" date="2019" name="Nat. Microbiol.">
        <title>Mediterranean grassland soil C-N compound turnover is dependent on rainfall and depth, and is mediated by genomically divergent microorganisms.</title>
        <authorList>
            <person name="Diamond S."/>
            <person name="Andeer P.F."/>
            <person name="Li Z."/>
            <person name="Crits-Christoph A."/>
            <person name="Burstein D."/>
            <person name="Anantharaman K."/>
            <person name="Lane K.R."/>
            <person name="Thomas B.C."/>
            <person name="Pan C."/>
            <person name="Northen T.R."/>
            <person name="Banfield J.F."/>
        </authorList>
    </citation>
    <scope>NUCLEOTIDE SEQUENCE [LARGE SCALE GENOMIC DNA]</scope>
    <source>
        <strain evidence="6">WS_9</strain>
    </source>
</reference>
<dbReference type="PANTHER" id="PTHR47197">
    <property type="entry name" value="PROTEIN NIRF"/>
    <property type="match status" value="1"/>
</dbReference>
<evidence type="ECO:0000256" key="2">
    <source>
        <dbReference type="ARBA" id="ARBA00022723"/>
    </source>
</evidence>
<feature type="domain" description="Cytochrome c" evidence="5">
    <location>
        <begin position="597"/>
        <end position="706"/>
    </location>
</feature>
<dbReference type="EMBL" id="VBOZ01000029">
    <property type="protein sequence ID" value="TMQ63880.1"/>
    <property type="molecule type" value="Genomic_DNA"/>
</dbReference>
<dbReference type="InterPro" id="IPR009056">
    <property type="entry name" value="Cyt_c-like_dom"/>
</dbReference>
<dbReference type="InterPro" id="IPR011045">
    <property type="entry name" value="N2O_reductase_N"/>
</dbReference>
<evidence type="ECO:0000256" key="3">
    <source>
        <dbReference type="ARBA" id="ARBA00023004"/>
    </source>
</evidence>
<dbReference type="Gene3D" id="1.10.760.10">
    <property type="entry name" value="Cytochrome c-like domain"/>
    <property type="match status" value="1"/>
</dbReference>
<sequence>MRPALAVLAAAGVATIAILLLLRPSSLRSSTTATSDYANFEALQVHPLAITPDRTRLLAVNTPDARLEVLTIGAHTLSRLGEIPVGLEPVSVSAFNDSIAWVVDNVSDAVSIVNLRTFSVENTLTVGDEPTDVVFAGSPKRAFVCVSGEDAVKLYDLVDPLAPTLAANQTIQGTHPRALAAWGNEVYVGVLDAGNRTSVVSASLVRAGGGPPPPSPPRKLTSSAPDVALIVQQVGSDWVDERAASQKTWNSVIPYTLPDRDVQVLDASSGAPVRTVSDVGTNLFNLAVAPGSGNVYVTNTEAFNRTRFEPNLRGRFAQNRISRIRPGQTLPSDVWHLNSHIVYDTIPGPSFERDLSLSQPIDIAVNAAETRVYVAALGSDRVGVFDLSQGTVVNRIPSSLAPLPKRGGPTGLALDEARAQLFVLNRFANSVSIVDLGTENIVGETFFRFYPTPREVFEGRRFLYDATLSGHGDLACSSCHIASNFDNIAWDLGDPQGDPIPVPPGQSPFLPPFDPMKGPMTTQSLRGLSGTGNLHWRADRENFLAFNPAFVKLMGNDAQLSTTDMQRYNDFIMTVVYPPNPNQNLDRTWPDPAAPTPSPTRGKIEFDTNNHDGGTCAACHAFPAGTNGTIIPGPLLQESQGMKVPQLRNAYAKTGFTNAAGPQKRGFGYIHDGSIDNLITFLHLPVFNFQNEQQRRDLASFILSFDTGMAPSVGRQLTISASTKNLASTTSLLDSLYLEADIGNCDLVAHGYIDGQNRGYRYTGARKFESDYNPEGVLDADLLRGLPDAPGEAITYLGVPPGSGVRMGIDRDRDGYRDRYEIALGSDPADASSVPSVSAITMPPTAPIARLSQNAPNPFNPSTVIAYDVAHAGTVKLHVFDAAGRLVRTLVDANVPAGRHTVRWDGADDQGRPAASGRYYYRLRVGPKVLTRDMTLIK</sequence>
<dbReference type="Pfam" id="PF13860">
    <property type="entry name" value="FlgD_ig"/>
    <property type="match status" value="1"/>
</dbReference>
<keyword evidence="2 4" id="KW-0479">Metal-binding</keyword>
<dbReference type="PANTHER" id="PTHR47197:SF3">
    <property type="entry name" value="DIHYDRO-HEME D1 DEHYDROGENASE"/>
    <property type="match status" value="1"/>
</dbReference>
<protein>
    <recommendedName>
        <fullName evidence="5">Cytochrome c domain-containing protein</fullName>
    </recommendedName>
</protein>
<dbReference type="Gene3D" id="2.60.40.4070">
    <property type="match status" value="1"/>
</dbReference>
<evidence type="ECO:0000313" key="6">
    <source>
        <dbReference type="EMBL" id="TMQ63880.1"/>
    </source>
</evidence>
<dbReference type="GO" id="GO:0009055">
    <property type="term" value="F:electron transfer activity"/>
    <property type="evidence" value="ECO:0007669"/>
    <property type="project" value="InterPro"/>
</dbReference>
<organism evidence="6 7">
    <name type="scientific">Eiseniibacteriota bacterium</name>
    <dbReference type="NCBI Taxonomy" id="2212470"/>
    <lineage>
        <taxon>Bacteria</taxon>
        <taxon>Candidatus Eiseniibacteriota</taxon>
    </lineage>
</organism>
<dbReference type="InterPro" id="IPR051200">
    <property type="entry name" value="Host-pathogen_enzymatic-act"/>
</dbReference>
<dbReference type="AlphaFoldDB" id="A0A538TJU4"/>
<comment type="caution">
    <text evidence="6">The sequence shown here is derived from an EMBL/GenBank/DDBJ whole genome shotgun (WGS) entry which is preliminary data.</text>
</comment>
<dbReference type="PROSITE" id="PS51007">
    <property type="entry name" value="CYTC"/>
    <property type="match status" value="1"/>
</dbReference>
<dbReference type="GO" id="GO:0020037">
    <property type="term" value="F:heme binding"/>
    <property type="evidence" value="ECO:0007669"/>
    <property type="project" value="InterPro"/>
</dbReference>
<evidence type="ECO:0000259" key="5">
    <source>
        <dbReference type="PROSITE" id="PS51007"/>
    </source>
</evidence>
<evidence type="ECO:0000256" key="4">
    <source>
        <dbReference type="PROSITE-ProRule" id="PRU00433"/>
    </source>
</evidence>
<name>A0A538TJU4_UNCEI</name>
<dbReference type="InterPro" id="IPR036909">
    <property type="entry name" value="Cyt_c-like_dom_sf"/>
</dbReference>
<dbReference type="InterPro" id="IPR025965">
    <property type="entry name" value="FlgD/Vpr_Ig-like"/>
</dbReference>
<dbReference type="Gene3D" id="2.130.10.10">
    <property type="entry name" value="YVTN repeat-like/Quinoprotein amine dehydrogenase"/>
    <property type="match status" value="2"/>
</dbReference>
<dbReference type="SUPFAM" id="SSF50974">
    <property type="entry name" value="Nitrous oxide reductase, N-terminal domain"/>
    <property type="match status" value="1"/>
</dbReference>
<dbReference type="InterPro" id="IPR015943">
    <property type="entry name" value="WD40/YVTN_repeat-like_dom_sf"/>
</dbReference>
<accession>A0A538TJU4</accession>
<gene>
    <name evidence="6" type="ORF">E6K79_09615</name>
</gene>
<evidence type="ECO:0000313" key="7">
    <source>
        <dbReference type="Proteomes" id="UP000317691"/>
    </source>
</evidence>
<dbReference type="Proteomes" id="UP000317691">
    <property type="component" value="Unassembled WGS sequence"/>
</dbReference>
<keyword evidence="1 4" id="KW-0349">Heme</keyword>
<dbReference type="SUPFAM" id="SSF46626">
    <property type="entry name" value="Cytochrome c"/>
    <property type="match status" value="2"/>
</dbReference>
<dbReference type="GO" id="GO:0046872">
    <property type="term" value="F:metal ion binding"/>
    <property type="evidence" value="ECO:0007669"/>
    <property type="project" value="UniProtKB-KW"/>
</dbReference>
<keyword evidence="3 4" id="KW-0408">Iron</keyword>